<comment type="caution">
    <text evidence="2">The sequence shown here is derived from an EMBL/GenBank/DDBJ whole genome shotgun (WGS) entry which is preliminary data.</text>
</comment>
<dbReference type="InterPro" id="IPR004218">
    <property type="entry name" value="GSHS_ATP-bd"/>
</dbReference>
<evidence type="ECO:0000259" key="1">
    <source>
        <dbReference type="Pfam" id="PF02955"/>
    </source>
</evidence>
<evidence type="ECO:0000313" key="2">
    <source>
        <dbReference type="EMBL" id="MFC4689476.1"/>
    </source>
</evidence>
<evidence type="ECO:0000313" key="3">
    <source>
        <dbReference type="Proteomes" id="UP001595878"/>
    </source>
</evidence>
<protein>
    <submittedName>
        <fullName evidence="2">RimK family alpha-L-glutamate ligase</fullName>
    </submittedName>
</protein>
<accession>A0ABV9L715</accession>
<sequence>MSAHTIDVTILTCQKYLNPKVITTYEQNILDERKLITQALEDLGLKVHCAAWDDTECDWSQTRAVVFRTIWDYFERYEEFSAWLRIVKTKTQLVNSYDLIQWNIDKHYLKDLQDKGVAIVPTEYVDTGSYRSIAEVCLERDWQDVVIKPAIAGGAFHTHKVLEFERADYEEVFENLVAERDMLIQPFVPTISSRGEASLMVFNGKFTHAILKKPKQGDYRVQDDWGGTVHPYSPTQEEITFAENCFKACSTMPAYGRADILWGKNGDILLGELEIVEPELWIRNDPASARLFAQGVLKALTS</sequence>
<name>A0ABV9L715_9FLAO</name>
<dbReference type="Gene3D" id="3.30.470.20">
    <property type="entry name" value="ATP-grasp fold, B domain"/>
    <property type="match status" value="1"/>
</dbReference>
<dbReference type="PANTHER" id="PTHR39217:SF1">
    <property type="entry name" value="GLUTATHIONE SYNTHETASE"/>
    <property type="match status" value="1"/>
</dbReference>
<dbReference type="GO" id="GO:0016874">
    <property type="term" value="F:ligase activity"/>
    <property type="evidence" value="ECO:0007669"/>
    <property type="project" value="UniProtKB-KW"/>
</dbReference>
<reference evidence="3" key="1">
    <citation type="journal article" date="2019" name="Int. J. Syst. Evol. Microbiol.">
        <title>The Global Catalogue of Microorganisms (GCM) 10K type strain sequencing project: providing services to taxonomists for standard genome sequencing and annotation.</title>
        <authorList>
            <consortium name="The Broad Institute Genomics Platform"/>
            <consortium name="The Broad Institute Genome Sequencing Center for Infectious Disease"/>
            <person name="Wu L."/>
            <person name="Ma J."/>
        </authorList>
    </citation>
    <scope>NUCLEOTIDE SEQUENCE [LARGE SCALE GENOMIC DNA]</scope>
    <source>
        <strain evidence="3">CGMCC 4.7427</strain>
    </source>
</reference>
<dbReference type="PANTHER" id="PTHR39217">
    <property type="match status" value="1"/>
</dbReference>
<dbReference type="Proteomes" id="UP001595878">
    <property type="component" value="Unassembled WGS sequence"/>
</dbReference>
<proteinExistence type="predicted"/>
<dbReference type="Pfam" id="PF02955">
    <property type="entry name" value="GSH-S_ATP"/>
    <property type="match status" value="1"/>
</dbReference>
<dbReference type="RefSeq" id="WP_380032058.1">
    <property type="nucleotide sequence ID" value="NZ_JBHSHB010000007.1"/>
</dbReference>
<dbReference type="EMBL" id="JBHSHB010000007">
    <property type="protein sequence ID" value="MFC4689476.1"/>
    <property type="molecule type" value="Genomic_DNA"/>
</dbReference>
<organism evidence="2 3">
    <name type="scientific">Dokdonia genika</name>
    <dbReference type="NCBI Taxonomy" id="308113"/>
    <lineage>
        <taxon>Bacteria</taxon>
        <taxon>Pseudomonadati</taxon>
        <taxon>Bacteroidota</taxon>
        <taxon>Flavobacteriia</taxon>
        <taxon>Flavobacteriales</taxon>
        <taxon>Flavobacteriaceae</taxon>
        <taxon>Dokdonia</taxon>
    </lineage>
</organism>
<dbReference type="InterPro" id="IPR053191">
    <property type="entry name" value="DcsG_Biosynth_Enzyme"/>
</dbReference>
<keyword evidence="3" id="KW-1185">Reference proteome</keyword>
<gene>
    <name evidence="2" type="ORF">ACFO5T_03435</name>
</gene>
<feature type="domain" description="Prokaryotic glutathione synthetase ATP-binding" evidence="1">
    <location>
        <begin position="140"/>
        <end position="244"/>
    </location>
</feature>
<keyword evidence="2" id="KW-0436">Ligase</keyword>
<dbReference type="SUPFAM" id="SSF56059">
    <property type="entry name" value="Glutathione synthetase ATP-binding domain-like"/>
    <property type="match status" value="1"/>
</dbReference>